<feature type="transmembrane region" description="Helical" evidence="1">
    <location>
        <begin position="72"/>
        <end position="92"/>
    </location>
</feature>
<reference evidence="4" key="1">
    <citation type="submission" date="2018-12" db="EMBL/GenBank/DDBJ databases">
        <title>Tengunoibacter tsumagoiensis gen. nov., sp. nov., Dictyobacter kobayashii sp. nov., D. alpinus sp. nov., and D. joshuensis sp. nov. and description of Dictyobacteraceae fam. nov. within the order Ktedonobacterales isolated from Tengu-no-mugimeshi.</title>
        <authorList>
            <person name="Wang C.M."/>
            <person name="Zheng Y."/>
            <person name="Sakai Y."/>
            <person name="Toyoda A."/>
            <person name="Minakuchi Y."/>
            <person name="Abe K."/>
            <person name="Yokota A."/>
            <person name="Yabe S."/>
        </authorList>
    </citation>
    <scope>NUCLEOTIDE SEQUENCE [LARGE SCALE GENOMIC DNA]</scope>
    <source>
        <strain evidence="4">Uno3</strain>
    </source>
</reference>
<dbReference type="AlphaFoldDB" id="A0A402A5A8"/>
<organism evidence="3 4">
    <name type="scientific">Tengunoibacter tsumagoiensis</name>
    <dbReference type="NCBI Taxonomy" id="2014871"/>
    <lineage>
        <taxon>Bacteria</taxon>
        <taxon>Bacillati</taxon>
        <taxon>Chloroflexota</taxon>
        <taxon>Ktedonobacteria</taxon>
        <taxon>Ktedonobacterales</taxon>
        <taxon>Dictyobacteraceae</taxon>
        <taxon>Tengunoibacter</taxon>
    </lineage>
</organism>
<dbReference type="Proteomes" id="UP000287352">
    <property type="component" value="Unassembled WGS sequence"/>
</dbReference>
<reference evidence="3" key="2">
    <citation type="journal article" date="2019" name="Int. J. Syst. Evol. Microbiol.">
        <title>Tengunoibacter tsumagoiensis gen. nov., sp. nov., Dictyobacter kobayashii sp. nov., Dictyobacter alpinus sp. nov., and description of Dictyobacteraceae fam. nov. within the order Ktedonobacterales isolated from Tengu-no-mugimeshi, a soil-like granular mass of micro-organisms, and emended descriptions of the genera Ktedonobacter and Dictyobacter.</title>
        <authorList>
            <person name="Wang C."/>
            <person name="Zheng Y."/>
            <person name="Sakai Y."/>
            <person name="Toyoda A."/>
            <person name="Minakuchi Y."/>
            <person name="Abe K."/>
            <person name="Yokota A."/>
            <person name="Yabe S."/>
        </authorList>
    </citation>
    <scope>NUCLEOTIDE SEQUENCE</scope>
    <source>
        <strain evidence="3">Uno3</strain>
    </source>
</reference>
<keyword evidence="1" id="KW-1133">Transmembrane helix</keyword>
<keyword evidence="4" id="KW-1185">Reference proteome</keyword>
<keyword evidence="1" id="KW-0812">Transmembrane</keyword>
<proteinExistence type="predicted"/>
<sequence length="98" mass="10660">MMISFYGLAACATLVLAHATVRRIFGEALAALIIVGALWTGLGIVATMIFWQLYNAVVSMWSAPTINMWQAWLAYLLVTIGVFIVGPVFSAHDDEIAL</sequence>
<comment type="caution">
    <text evidence="3">The sequence shown here is derived from an EMBL/GenBank/DDBJ whole genome shotgun (WGS) entry which is preliminary data.</text>
</comment>
<dbReference type="EMBL" id="BIFR01000001">
    <property type="protein sequence ID" value="GCE14182.1"/>
    <property type="molecule type" value="Genomic_DNA"/>
</dbReference>
<evidence type="ECO:0000313" key="3">
    <source>
        <dbReference type="EMBL" id="GCE14236.1"/>
    </source>
</evidence>
<gene>
    <name evidence="2" type="ORF">KTT_40410</name>
    <name evidence="3" type="ORF">KTT_40950</name>
</gene>
<name>A0A402A5A8_9CHLR</name>
<dbReference type="EMBL" id="BIFR01000001">
    <property type="protein sequence ID" value="GCE14236.1"/>
    <property type="molecule type" value="Genomic_DNA"/>
</dbReference>
<keyword evidence="1" id="KW-0472">Membrane</keyword>
<protein>
    <submittedName>
        <fullName evidence="3">Uncharacterized protein</fullName>
    </submittedName>
</protein>
<evidence type="ECO:0000256" key="1">
    <source>
        <dbReference type="SAM" id="Phobius"/>
    </source>
</evidence>
<evidence type="ECO:0000313" key="2">
    <source>
        <dbReference type="EMBL" id="GCE14182.1"/>
    </source>
</evidence>
<accession>A0A402A5A8</accession>
<evidence type="ECO:0000313" key="4">
    <source>
        <dbReference type="Proteomes" id="UP000287352"/>
    </source>
</evidence>
<feature type="transmembrane region" description="Helical" evidence="1">
    <location>
        <begin position="29"/>
        <end position="51"/>
    </location>
</feature>